<sequence>MSDLLDAREQYHVHLMRHPKVVATAIGYYRIRKGDTPPGVHPPVHGTGPRNLMNSEVRSYSWPAVLVFVEDWIAATDFGSGRPYDADEIVPKTLYLPDGRRVPVCVIEAPKDPKTPDAPDVKRHPLNNIGSGHPVFVEVQNRNHFATIACLVTDGHRTYALTNRHVTGEPGLELSSQLGGRSQPIGLSSPHQATRVPFTDLYPGWPGKAVYVNMDAGLIDVTDVNSWTAKLQDNSVMGPMVDLSVANFPMSLLGRYVRGYGAASNRWVFGEVQALFYRYKSKGGFEYVADFFIGPRTPTPDRPEQPSFATMPGDSGTLWLLEPSGDKSRIDGNDAAGTMRPLALQWGANRLYSSLSSQPHSYALATCLSTICDRLDVDVVRDWNLDQPDTWGAVGHFAIASRVAKALSEDVPTLKELMDNNAEIISHDDQTILSDEFKKMGDLDFIPMADVPDFFWKHGHQGHNRPFEGPNHFADMDQVRESDGIDLLELCKDPKNIDPKVWNDFYSSVEDLLDGGPITMPHRGLLPFRVWQIFEAMVQFVRDDDMPSFVCAAGVLTHYVGDSCQPLHISYLHDGNPMNSTSHTVHHHDGTTSITHIPEGRGLHGAYEDDMVNAHRKQILDGLDETPAVQKSELIASGRDAAQATIELMRATFEALPPPDMLRDYLAAIKKNQDTTEMFWKNYGLATIKAMQDGTHLLAVLWESAWVTGGGEDAKRSTARLKPEQAMGICAPAEFLPSCSITTVGKFLGNAAAKSKPKGKPKTKKK</sequence>
<dbReference type="SUPFAM" id="SSF48537">
    <property type="entry name" value="Phospholipase C/P1 nuclease"/>
    <property type="match status" value="1"/>
</dbReference>
<evidence type="ECO:0008006" key="3">
    <source>
        <dbReference type="Google" id="ProtNLM"/>
    </source>
</evidence>
<dbReference type="Gene3D" id="1.10.575.10">
    <property type="entry name" value="P1 Nuclease"/>
    <property type="match status" value="1"/>
</dbReference>
<dbReference type="InterPro" id="IPR008947">
    <property type="entry name" value="PLipase_C/P1_nuclease_dom_sf"/>
</dbReference>
<gene>
    <name evidence="1" type="ORF">GCM10007857_31870</name>
</gene>
<dbReference type="Proteomes" id="UP001156905">
    <property type="component" value="Unassembled WGS sequence"/>
</dbReference>
<dbReference type="RefSeq" id="WP_284266939.1">
    <property type="nucleotide sequence ID" value="NZ_BSOW01000010.1"/>
</dbReference>
<name>A0ABQ6AZ39_9BRAD</name>
<accession>A0ABQ6AZ39</accession>
<proteinExistence type="predicted"/>
<evidence type="ECO:0000313" key="2">
    <source>
        <dbReference type="Proteomes" id="UP001156905"/>
    </source>
</evidence>
<evidence type="ECO:0000313" key="1">
    <source>
        <dbReference type="EMBL" id="GLR86476.1"/>
    </source>
</evidence>
<reference evidence="2" key="1">
    <citation type="journal article" date="2019" name="Int. J. Syst. Evol. Microbiol.">
        <title>The Global Catalogue of Microorganisms (GCM) 10K type strain sequencing project: providing services to taxonomists for standard genome sequencing and annotation.</title>
        <authorList>
            <consortium name="The Broad Institute Genomics Platform"/>
            <consortium name="The Broad Institute Genome Sequencing Center for Infectious Disease"/>
            <person name="Wu L."/>
            <person name="Ma J."/>
        </authorList>
    </citation>
    <scope>NUCLEOTIDE SEQUENCE [LARGE SCALE GENOMIC DNA]</scope>
    <source>
        <strain evidence="2">NBRC 102520</strain>
    </source>
</reference>
<organism evidence="1 2">
    <name type="scientific">Bradyrhizobium iriomotense</name>
    <dbReference type="NCBI Taxonomy" id="441950"/>
    <lineage>
        <taxon>Bacteria</taxon>
        <taxon>Pseudomonadati</taxon>
        <taxon>Pseudomonadota</taxon>
        <taxon>Alphaproteobacteria</taxon>
        <taxon>Hyphomicrobiales</taxon>
        <taxon>Nitrobacteraceae</taxon>
        <taxon>Bradyrhizobium</taxon>
    </lineage>
</organism>
<comment type="caution">
    <text evidence="1">The sequence shown here is derived from an EMBL/GenBank/DDBJ whole genome shotgun (WGS) entry which is preliminary data.</text>
</comment>
<dbReference type="EMBL" id="BSOW01000010">
    <property type="protein sequence ID" value="GLR86476.1"/>
    <property type="molecule type" value="Genomic_DNA"/>
</dbReference>
<protein>
    <recommendedName>
        <fullName evidence="3">S1/P1 Nuclease</fullName>
    </recommendedName>
</protein>
<keyword evidence="2" id="KW-1185">Reference proteome</keyword>